<dbReference type="Proteomes" id="UP000250915">
    <property type="component" value="Unassembled WGS sequence"/>
</dbReference>
<sequence>MAGVLGLFLYELIKTSETVARIFGKAGRAVYDRVNAPRRTLRRVEHIEELLSQTSDKLECATTYLVIDADYHHQEDIILAENCPGVFRLLPKRIPFTEFSRKWQEGWRP</sequence>
<evidence type="ECO:0000313" key="2">
    <source>
        <dbReference type="Proteomes" id="UP000250915"/>
    </source>
</evidence>
<proteinExistence type="predicted"/>
<name>A0A329MCU8_9MYCO</name>
<organism evidence="1 2">
    <name type="scientific">Mycobacterium colombiense</name>
    <dbReference type="NCBI Taxonomy" id="339268"/>
    <lineage>
        <taxon>Bacteria</taxon>
        <taxon>Bacillati</taxon>
        <taxon>Actinomycetota</taxon>
        <taxon>Actinomycetes</taxon>
        <taxon>Mycobacteriales</taxon>
        <taxon>Mycobacteriaceae</taxon>
        <taxon>Mycobacterium</taxon>
        <taxon>Mycobacterium avium complex (MAC)</taxon>
    </lineage>
</organism>
<protein>
    <submittedName>
        <fullName evidence="1">Uncharacterized protein</fullName>
    </submittedName>
</protein>
<reference evidence="1 2" key="1">
    <citation type="submission" date="2018-06" db="EMBL/GenBank/DDBJ databases">
        <title>NTM in soil in Japan.</title>
        <authorList>
            <person name="Ohya K."/>
        </authorList>
    </citation>
    <scope>NUCLEOTIDE SEQUENCE [LARGE SCALE GENOMIC DNA]</scope>
    <source>
        <strain evidence="1 2">GF28</strain>
    </source>
</reference>
<comment type="caution">
    <text evidence="1">The sequence shown here is derived from an EMBL/GenBank/DDBJ whole genome shotgun (WGS) entry which is preliminary data.</text>
</comment>
<gene>
    <name evidence="1" type="ORF">DQP57_00445</name>
</gene>
<evidence type="ECO:0000313" key="1">
    <source>
        <dbReference type="EMBL" id="RAV17528.1"/>
    </source>
</evidence>
<dbReference type="AlphaFoldDB" id="A0A329MCU8"/>
<accession>A0A329MCU8</accession>
<dbReference type="EMBL" id="QMEV01000001">
    <property type="protein sequence ID" value="RAV17528.1"/>
    <property type="molecule type" value="Genomic_DNA"/>
</dbReference>
<dbReference type="RefSeq" id="WP_112630674.1">
    <property type="nucleotide sequence ID" value="NZ_QMEV01000001.1"/>
</dbReference>